<dbReference type="InterPro" id="IPR015925">
    <property type="entry name" value="Ryanodine_IP3_receptor"/>
</dbReference>
<protein>
    <recommendedName>
        <fullName evidence="3">RyR/IP3R Homology associated domain-containing protein</fullName>
    </recommendedName>
</protein>
<feature type="domain" description="RyR/IP3R Homology associated" evidence="3">
    <location>
        <begin position="965"/>
        <end position="1057"/>
    </location>
</feature>
<dbReference type="EnsemblMetazoa" id="Aqu2.1.32906_001">
    <property type="protein sequence ID" value="Aqu2.1.32906_001"/>
    <property type="gene ID" value="Aqu2.1.32906"/>
</dbReference>
<dbReference type="InParanoid" id="A0A1X7UYW5"/>
<dbReference type="CDD" id="cd23280">
    <property type="entry name" value="beta-trefoil_MIR_itr-1-like"/>
    <property type="match status" value="1"/>
</dbReference>
<dbReference type="InterPro" id="IPR013662">
    <property type="entry name" value="RIH_assoc-dom"/>
</dbReference>
<feature type="transmembrane region" description="Helical" evidence="2">
    <location>
        <begin position="1127"/>
        <end position="1145"/>
    </location>
</feature>
<dbReference type="eggNOG" id="KOG3533">
    <property type="taxonomic scope" value="Eukaryota"/>
</dbReference>
<feature type="transmembrane region" description="Helical" evidence="2">
    <location>
        <begin position="1264"/>
        <end position="1289"/>
    </location>
</feature>
<keyword evidence="2" id="KW-0812">Transmembrane</keyword>
<reference evidence="4" key="1">
    <citation type="submission" date="2017-05" db="UniProtKB">
        <authorList>
            <consortium name="EnsemblMetazoa"/>
        </authorList>
    </citation>
    <scope>IDENTIFICATION</scope>
</reference>
<feature type="transmembrane region" description="Helical" evidence="2">
    <location>
        <begin position="1178"/>
        <end position="1197"/>
    </location>
</feature>
<dbReference type="OrthoDB" id="300855at2759"/>
<evidence type="ECO:0000313" key="4">
    <source>
        <dbReference type="EnsemblMetazoa" id="Aqu2.1.32906_001"/>
    </source>
</evidence>
<accession>A0A1X7UYW5</accession>
<feature type="transmembrane region" description="Helical" evidence="2">
    <location>
        <begin position="1309"/>
        <end position="1331"/>
    </location>
</feature>
<organism evidence="4">
    <name type="scientific">Amphimedon queenslandica</name>
    <name type="common">Sponge</name>
    <dbReference type="NCBI Taxonomy" id="400682"/>
    <lineage>
        <taxon>Eukaryota</taxon>
        <taxon>Metazoa</taxon>
        <taxon>Porifera</taxon>
        <taxon>Demospongiae</taxon>
        <taxon>Heteroscleromorpha</taxon>
        <taxon>Haplosclerida</taxon>
        <taxon>Niphatidae</taxon>
        <taxon>Amphimedon</taxon>
    </lineage>
</organism>
<feature type="transmembrane region" description="Helical" evidence="2">
    <location>
        <begin position="1389"/>
        <end position="1408"/>
    </location>
</feature>
<dbReference type="SUPFAM" id="SSF82109">
    <property type="entry name" value="MIR domain"/>
    <property type="match status" value="1"/>
</dbReference>
<evidence type="ECO:0000256" key="2">
    <source>
        <dbReference type="SAM" id="Phobius"/>
    </source>
</evidence>
<feature type="compositionally biased region" description="Basic and acidic residues" evidence="1">
    <location>
        <begin position="897"/>
        <end position="913"/>
    </location>
</feature>
<dbReference type="Gene3D" id="2.80.10.50">
    <property type="match status" value="2"/>
</dbReference>
<evidence type="ECO:0000259" key="3">
    <source>
        <dbReference type="Pfam" id="PF08454"/>
    </source>
</evidence>
<sequence>MATSSIRPIHEGDTILLSCVDKDVSGFVYALPPCSGYSCAVIKSEKERPNVHAISFQVLPEYAQPDLSTSPLSITKEEDRHYLHRKLVYGRKIKLLHVASKKYLSIPNKALKETETEPGFLSDEPYLFKMLPPPSLVSSSRGQDIFPGDEVILETVGRKGHHVLCAKNSLTDCFELKMAITNSIFSIKLQTKSDESLPNLIRGGSIVRFHNARTDSYLCAKGSTVHTILPAVDFEHDNKQKVYFKKKRVLPVPRPPPVSGDCWWQLVKQEEPYDGGSIESGGKYLLRHLPTHMYLMTGDDFKLTIGSIDDVDPKYYTFTLTSSVAAADKSVLKGSNVTLIHEGIDDKKRYFHVDDGDPTWLTKISTKRALGSKGLKVTLKESLEDKVQNENSFKIDEVRPDVVHWHYYVESVKNVLMRYFPKLQGIHGDPVLVELVAVLKELVRWLKEESPYNLKTRGKMLRNAHVIDLLVGYISIDVESGEEDRVKLLRGVSEVLRQFLLIKSRHSHFYMAKEAFMKIYFNKLGLGLGVESFLIALVKDESEIAKYLVEFYFQILRDPTSTLKIHLDTASLELLSTLCFVDGHPEEALQDLICEEVITKDLGVFYHTRLDEGANVIYYSKSNGTDKPITNLGSSEDNNNEDLHFFVAQIFLFSNVCKGVNMSAIKTVSSWFPFQEALVILDKEKLGEVIHPKVKSAYLQLVLAVYLDEVIHNSGVDIDSIWHCFLWERLVSDSSDEPQPLHGANIKPNLLDKKDMPYKEEVEDLLKIVEEEVNQGVGKVNQKQKKVNQEGNHEYLHQILAVMELMSLYGYCWNVGDAKKYISIDSVVLKHMSNPDVKICVQIMGFLYTLVFNGNEETQDCICDRIANNANFFLSIYKLISVILQYSHIPKDFLSREPEKHSGKNRINDDDTRQQTPGGDIVVSIEEDTDFSPNVPPITNTTSFITTYPQPADELDVWLHQVGVCLDLISSLCDGQNRKLQAIMKEQDSSFNINVISGTAALLETLAEIKQENETESAMITETMTKAIQCLIEMCAGNYSNQSAALDGQVLDSINLIINNSCPTENRCMSDGEKSILQANINRDSVEDKAKDLSSWTKSFLKKHEYKRELEKHHIWRVVSFLSMLRHWFLILLTVFLNVFVLGIFQIPSYSCEFDPNVTVSGLLLIPRPWNCWSAYQYVILYFFGVIHFVLSFWMVVEYFVCEKPNFLYEVPLFKAVVNGIKNCIRNDIPLLSKKFKWIDTIKESEDSECFDIYLFSFSPIYRVLFLLFSLLSIGTFGYFYCLCLPYIFLNIDVMQDIVKAISRRSKQLFLMACFILSLLLIYAVLSFAIMSSFFNPGENNQFCTTLWECYITVIREGLLDGFGAISVTHVGQNGANFNIYLWRAVFDLIFFVVISTISLEVITAILVDTFSELRQEKDTAEKDQKSVCFVCGIDNDDFERRGKGFAKHYHCDHNIYSYMYFILHIKSMSPHDHNAIEKYVSDKFENDDIDFYPLHKAKVLGGLVLKKKDMKGMIDEMLMNT</sequence>
<name>A0A1X7UYW5_AMPQE</name>
<keyword evidence="2" id="KW-1133">Transmembrane helix</keyword>
<dbReference type="InterPro" id="IPR036300">
    <property type="entry name" value="MIR_dom_sf"/>
</dbReference>
<keyword evidence="2" id="KW-0472">Membrane</keyword>
<evidence type="ECO:0000256" key="1">
    <source>
        <dbReference type="SAM" id="MobiDB-lite"/>
    </source>
</evidence>
<dbReference type="Gene3D" id="1.10.287.70">
    <property type="match status" value="1"/>
</dbReference>
<dbReference type="Pfam" id="PF08454">
    <property type="entry name" value="RIH_assoc"/>
    <property type="match status" value="1"/>
</dbReference>
<dbReference type="PANTHER" id="PTHR13715">
    <property type="entry name" value="RYANODINE RECEPTOR AND IP3 RECEPTOR"/>
    <property type="match status" value="1"/>
</dbReference>
<feature type="region of interest" description="Disordered" evidence="1">
    <location>
        <begin position="897"/>
        <end position="918"/>
    </location>
</feature>
<proteinExistence type="predicted"/>
<dbReference type="GO" id="GO:0006816">
    <property type="term" value="P:calcium ion transport"/>
    <property type="evidence" value="ECO:0007669"/>
    <property type="project" value="InterPro"/>
</dbReference>
<dbReference type="PANTHER" id="PTHR13715:SF99">
    <property type="entry name" value="INOSITOL 1,4,5-TRISPHOSPHATE RECEPTOR-LIKE PROTEIN A"/>
    <property type="match status" value="1"/>
</dbReference>